<name>A0ABY2DL79_9ACTN</name>
<dbReference type="InterPro" id="IPR001387">
    <property type="entry name" value="Cro/C1-type_HTH"/>
</dbReference>
<dbReference type="Proteomes" id="UP000295626">
    <property type="component" value="Unassembled WGS sequence"/>
</dbReference>
<reference evidence="2 3" key="1">
    <citation type="submission" date="2019-02" db="EMBL/GenBank/DDBJ databases">
        <title>Draft genome sequences of novel Actinobacteria.</title>
        <authorList>
            <person name="Sahin N."/>
            <person name="Ay H."/>
            <person name="Saygin H."/>
        </authorList>
    </citation>
    <scope>NUCLEOTIDE SEQUENCE [LARGE SCALE GENOMIC DNA]</scope>
    <source>
        <strain evidence="2 3">JCM 30529</strain>
    </source>
</reference>
<proteinExistence type="predicted"/>
<organism evidence="2 3">
    <name type="scientific">Micromonospora fluostatini</name>
    <dbReference type="NCBI Taxonomy" id="1629071"/>
    <lineage>
        <taxon>Bacteria</taxon>
        <taxon>Bacillati</taxon>
        <taxon>Actinomycetota</taxon>
        <taxon>Actinomycetes</taxon>
        <taxon>Micromonosporales</taxon>
        <taxon>Micromonosporaceae</taxon>
        <taxon>Micromonospora</taxon>
    </lineage>
</organism>
<keyword evidence="3" id="KW-1185">Reference proteome</keyword>
<sequence length="370" mass="38125">MSQQQFADRLGKSKSWVDKVERGVRRLDKVSVIQEIAEVLRVDPDALVVGDQPDAAQPGGDLADLADLIDDVRAALTRHPGLALCPTTPAPDPGRWRARVVHADAVYGHGRYPALLSLLPGLLDDSHRAAADHRAAVYRLTTLTLVKVGAIDLAWLAADRGLAVAAGTDDPVLAAVAAAPLGQALRAAGRHRHAFETAIVSAHQVVPLDDEGTAAERAACAALLLQAALAAAEQHDPPTVAELLNDAHGMTAPAAPERAAVDAARVAAAAALGDGRHAVDLHEALTAGPGWGLLPLEHRAAHLVDVAPAYALAGDPIGAGRTLLAADRLAPAEVRLRPAGRAALAELLAVGRPDPALLAVAEAAGVDVAR</sequence>
<evidence type="ECO:0000313" key="3">
    <source>
        <dbReference type="Proteomes" id="UP000295626"/>
    </source>
</evidence>
<dbReference type="Gene3D" id="1.10.260.40">
    <property type="entry name" value="lambda repressor-like DNA-binding domains"/>
    <property type="match status" value="1"/>
</dbReference>
<accession>A0ABY2DL79</accession>
<dbReference type="CDD" id="cd00093">
    <property type="entry name" value="HTH_XRE"/>
    <property type="match status" value="1"/>
</dbReference>
<evidence type="ECO:0000259" key="1">
    <source>
        <dbReference type="PROSITE" id="PS50943"/>
    </source>
</evidence>
<dbReference type="EMBL" id="SMKE01000030">
    <property type="protein sequence ID" value="TDC01869.1"/>
    <property type="molecule type" value="Genomic_DNA"/>
</dbReference>
<evidence type="ECO:0000313" key="2">
    <source>
        <dbReference type="EMBL" id="TDC01869.1"/>
    </source>
</evidence>
<comment type="caution">
    <text evidence="2">The sequence shown here is derived from an EMBL/GenBank/DDBJ whole genome shotgun (WGS) entry which is preliminary data.</text>
</comment>
<dbReference type="Pfam" id="PF13560">
    <property type="entry name" value="HTH_31"/>
    <property type="match status" value="1"/>
</dbReference>
<feature type="domain" description="HTH cro/C1-type" evidence="1">
    <location>
        <begin position="1"/>
        <end position="47"/>
    </location>
</feature>
<gene>
    <name evidence="2" type="ORF">E1091_01990</name>
</gene>
<dbReference type="PROSITE" id="PS50943">
    <property type="entry name" value="HTH_CROC1"/>
    <property type="match status" value="1"/>
</dbReference>
<protein>
    <submittedName>
        <fullName evidence="2">XRE family transcriptional regulator</fullName>
    </submittedName>
</protein>
<dbReference type="SUPFAM" id="SSF47413">
    <property type="entry name" value="lambda repressor-like DNA-binding domains"/>
    <property type="match status" value="1"/>
</dbReference>
<dbReference type="InterPro" id="IPR010982">
    <property type="entry name" value="Lambda_DNA-bd_dom_sf"/>
</dbReference>